<feature type="transmembrane region" description="Helical" evidence="2">
    <location>
        <begin position="284"/>
        <end position="302"/>
    </location>
</feature>
<dbReference type="EMBL" id="AONC01000003">
    <property type="protein sequence ID" value="EXJ16988.1"/>
    <property type="molecule type" value="Genomic_DNA"/>
</dbReference>
<feature type="transmembrane region" description="Helical" evidence="2">
    <location>
        <begin position="549"/>
        <end position="569"/>
    </location>
</feature>
<dbReference type="eggNOG" id="ENOG502Z7NN">
    <property type="taxonomic scope" value="Bacteria"/>
</dbReference>
<accession>W9VBM5</accession>
<feature type="transmembrane region" description="Helical" evidence="2">
    <location>
        <begin position="367"/>
        <end position="389"/>
    </location>
</feature>
<keyword evidence="4" id="KW-1185">Reference proteome</keyword>
<evidence type="ECO:0008006" key="5">
    <source>
        <dbReference type="Google" id="ProtNLM"/>
    </source>
</evidence>
<keyword evidence="2" id="KW-0812">Transmembrane</keyword>
<sequence>MKHPGPNDQNATPEDMQLPRTESDSGDQTAPQTMPTEIRFGAFVREITVQQNRISYNSLTPKVWRDAEGREIPYQASRIRLRPIDAYRLIRPYVSVRFMEQIRAVLPLALYLVLFQLFVLHQNILDAWIIAGGLVAVILGLMCFMEGLKVGLMPFGETLGSTLPAKAHLHLVLLIAFLLGIGVTFAEPAIGALKAAGQIVRVESAPYLYTLLNDWSEILVLGVGLGVGIAAVLGTLRFLYGWSLKPLIYLTLLPTLGLTLYILQDPELAKTLGLAWDCGAVTTGPVTVPLVLSLGIGIAAAAGKGQTSLSGFGIVTLASLFPILGVELLALYVAQVSSPEEIIAAAAEASALATEPDWYARTPWLEILGGLRAILPLVLFLFLVLRLVLRERIQHPGNITYGITLAVIGMIIFNLGLTYGLTKLGSQSGGLVPASFTEIAAVEGDPLYSFELGLTIAFVFAWLLGFGATLAEPALNALGLTVENLTNGAFRKQLLMNAVSIGVGFGLMLGVAKIVFAFSIAWLLVPGYLLAVFLTFFSTEEFVNIAWDSAGVTTGPVTVPLVLAMGLGFGDAMNAIEGFGILSMASICPILSVLITGLWIQWKVRRKHRRYDASMNTSAAQEASA</sequence>
<name>W9VBM5_9GAMM</name>
<feature type="region of interest" description="Disordered" evidence="1">
    <location>
        <begin position="1"/>
        <end position="33"/>
    </location>
</feature>
<proteinExistence type="predicted"/>
<dbReference type="InterPro" id="IPR011435">
    <property type="entry name" value="UmpAB"/>
</dbReference>
<comment type="caution">
    <text evidence="3">The sequence shown here is derived from an EMBL/GenBank/DDBJ whole genome shotgun (WGS) entry which is preliminary data.</text>
</comment>
<feature type="transmembrane region" description="Helical" evidence="2">
    <location>
        <begin position="581"/>
        <end position="600"/>
    </location>
</feature>
<feature type="transmembrane region" description="Helical" evidence="2">
    <location>
        <begin position="518"/>
        <end position="537"/>
    </location>
</feature>
<feature type="transmembrane region" description="Helical" evidence="2">
    <location>
        <begin position="401"/>
        <end position="421"/>
    </location>
</feature>
<feature type="transmembrane region" description="Helical" evidence="2">
    <location>
        <begin position="247"/>
        <end position="264"/>
    </location>
</feature>
<reference evidence="3 4" key="1">
    <citation type="submission" date="2012-11" db="EMBL/GenBank/DDBJ databases">
        <title>Genome assembly of Thiorhodococcus sp. AK35.</title>
        <authorList>
            <person name="Nupur N."/>
            <person name="Khatri I."/>
            <person name="Subramanian S."/>
            <person name="Pinnaka A."/>
        </authorList>
    </citation>
    <scope>NUCLEOTIDE SEQUENCE [LARGE SCALE GENOMIC DNA]</scope>
    <source>
        <strain evidence="3 4">AK35</strain>
    </source>
</reference>
<feature type="transmembrane region" description="Helical" evidence="2">
    <location>
        <begin position="456"/>
        <end position="482"/>
    </location>
</feature>
<feature type="transmembrane region" description="Helical" evidence="2">
    <location>
        <begin position="169"/>
        <end position="186"/>
    </location>
</feature>
<dbReference type="Pfam" id="PF07556">
    <property type="entry name" value="DUF1538"/>
    <property type="match status" value="2"/>
</dbReference>
<dbReference type="AlphaFoldDB" id="W9VBM5"/>
<feature type="transmembrane region" description="Helical" evidence="2">
    <location>
        <begin position="314"/>
        <end position="334"/>
    </location>
</feature>
<feature type="transmembrane region" description="Helical" evidence="2">
    <location>
        <begin position="104"/>
        <end position="121"/>
    </location>
</feature>
<evidence type="ECO:0000313" key="4">
    <source>
        <dbReference type="Proteomes" id="UP000019460"/>
    </source>
</evidence>
<feature type="transmembrane region" description="Helical" evidence="2">
    <location>
        <begin position="127"/>
        <end position="148"/>
    </location>
</feature>
<dbReference type="STRING" id="1249627.D779_1811"/>
<feature type="transmembrane region" description="Helical" evidence="2">
    <location>
        <begin position="494"/>
        <end position="512"/>
    </location>
</feature>
<dbReference type="PATRIC" id="fig|1249627.3.peg.272"/>
<keyword evidence="2" id="KW-0472">Membrane</keyword>
<dbReference type="Proteomes" id="UP000019460">
    <property type="component" value="Unassembled WGS sequence"/>
</dbReference>
<evidence type="ECO:0000313" key="3">
    <source>
        <dbReference type="EMBL" id="EXJ16988.1"/>
    </source>
</evidence>
<evidence type="ECO:0000256" key="1">
    <source>
        <dbReference type="SAM" id="MobiDB-lite"/>
    </source>
</evidence>
<protein>
    <recommendedName>
        <fullName evidence="5">DUF1538 domain-containing protein</fullName>
    </recommendedName>
</protein>
<feature type="transmembrane region" description="Helical" evidence="2">
    <location>
        <begin position="218"/>
        <end position="240"/>
    </location>
</feature>
<gene>
    <name evidence="3" type="ORF">D779_1811</name>
</gene>
<organism evidence="3 4">
    <name type="scientific">Imhoffiella purpurea</name>
    <dbReference type="NCBI Taxonomy" id="1249627"/>
    <lineage>
        <taxon>Bacteria</taxon>
        <taxon>Pseudomonadati</taxon>
        <taxon>Pseudomonadota</taxon>
        <taxon>Gammaproteobacteria</taxon>
        <taxon>Chromatiales</taxon>
        <taxon>Chromatiaceae</taxon>
        <taxon>Imhoffiella</taxon>
    </lineage>
</organism>
<keyword evidence="2" id="KW-1133">Transmembrane helix</keyword>
<evidence type="ECO:0000256" key="2">
    <source>
        <dbReference type="SAM" id="Phobius"/>
    </source>
</evidence>